<sequence>MYNIKLRRESVASACRKTTKFLTANTTNLLKRTIPTAKKYTTLSKSLEDIQHALNVNRNDENYQSDSDNENVGEHDLDYYLGVKTKATCWRDREGEEQIRRDYLINHCGMTEEIYDRHYRRPVHRRPSSKALPKLKQVPFKVYKKKKKKRHKKGNDDQSWTEKASDNIIFKMFMPSRYDYSTSESYSECESSSYRLESEHDPDDIVKDVYVPLQESAGVRIKEVSEGRPCDNCPELCPGFIQHAWR</sequence>
<accession>A0A4C1ZH19</accession>
<protein>
    <submittedName>
        <fullName evidence="1">Uncharacterized protein</fullName>
    </submittedName>
</protein>
<gene>
    <name evidence="1" type="ORF">EVAR_59675_1</name>
</gene>
<evidence type="ECO:0000313" key="2">
    <source>
        <dbReference type="Proteomes" id="UP000299102"/>
    </source>
</evidence>
<dbReference type="AlphaFoldDB" id="A0A4C1ZH19"/>
<keyword evidence="2" id="KW-1185">Reference proteome</keyword>
<evidence type="ECO:0000313" key="1">
    <source>
        <dbReference type="EMBL" id="GBP88141.1"/>
    </source>
</evidence>
<dbReference type="Proteomes" id="UP000299102">
    <property type="component" value="Unassembled WGS sequence"/>
</dbReference>
<organism evidence="1 2">
    <name type="scientific">Eumeta variegata</name>
    <name type="common">Bagworm moth</name>
    <name type="synonym">Eumeta japonica</name>
    <dbReference type="NCBI Taxonomy" id="151549"/>
    <lineage>
        <taxon>Eukaryota</taxon>
        <taxon>Metazoa</taxon>
        <taxon>Ecdysozoa</taxon>
        <taxon>Arthropoda</taxon>
        <taxon>Hexapoda</taxon>
        <taxon>Insecta</taxon>
        <taxon>Pterygota</taxon>
        <taxon>Neoptera</taxon>
        <taxon>Endopterygota</taxon>
        <taxon>Lepidoptera</taxon>
        <taxon>Glossata</taxon>
        <taxon>Ditrysia</taxon>
        <taxon>Tineoidea</taxon>
        <taxon>Psychidae</taxon>
        <taxon>Oiketicinae</taxon>
        <taxon>Eumeta</taxon>
    </lineage>
</organism>
<proteinExistence type="predicted"/>
<dbReference type="EMBL" id="BGZK01001909">
    <property type="protein sequence ID" value="GBP88141.1"/>
    <property type="molecule type" value="Genomic_DNA"/>
</dbReference>
<dbReference type="OrthoDB" id="7405896at2759"/>
<comment type="caution">
    <text evidence="1">The sequence shown here is derived from an EMBL/GenBank/DDBJ whole genome shotgun (WGS) entry which is preliminary data.</text>
</comment>
<reference evidence="1 2" key="1">
    <citation type="journal article" date="2019" name="Commun. Biol.">
        <title>The bagworm genome reveals a unique fibroin gene that provides high tensile strength.</title>
        <authorList>
            <person name="Kono N."/>
            <person name="Nakamura H."/>
            <person name="Ohtoshi R."/>
            <person name="Tomita M."/>
            <person name="Numata K."/>
            <person name="Arakawa K."/>
        </authorList>
    </citation>
    <scope>NUCLEOTIDE SEQUENCE [LARGE SCALE GENOMIC DNA]</scope>
</reference>
<name>A0A4C1ZH19_EUMVA</name>